<protein>
    <submittedName>
        <fullName evidence="10">Gamma-aminobutyric acid receptor subunit gamma-3-like</fullName>
    </submittedName>
</protein>
<dbReference type="GO" id="GO:0004888">
    <property type="term" value="F:transmembrane signaling receptor activity"/>
    <property type="evidence" value="ECO:0007669"/>
    <property type="project" value="InterPro"/>
</dbReference>
<keyword evidence="3 5" id="KW-1133">Transmembrane helix</keyword>
<dbReference type="Pfam" id="PF02932">
    <property type="entry name" value="Neur_chan_memb"/>
    <property type="match status" value="1"/>
</dbReference>
<evidence type="ECO:0000313" key="10">
    <source>
        <dbReference type="RefSeq" id="XP_003748401.1"/>
    </source>
</evidence>
<evidence type="ECO:0000259" key="7">
    <source>
        <dbReference type="Pfam" id="PF02931"/>
    </source>
</evidence>
<dbReference type="GO" id="GO:0005230">
    <property type="term" value="F:extracellular ligand-gated monoatomic ion channel activity"/>
    <property type="evidence" value="ECO:0007669"/>
    <property type="project" value="InterPro"/>
</dbReference>
<dbReference type="InterPro" id="IPR006201">
    <property type="entry name" value="Neur_channel"/>
</dbReference>
<dbReference type="InterPro" id="IPR038050">
    <property type="entry name" value="Neuro_actylchol_rec"/>
</dbReference>
<evidence type="ECO:0000256" key="6">
    <source>
        <dbReference type="SAM" id="SignalP"/>
    </source>
</evidence>
<feature type="chain" id="PRO_5042600769" evidence="6">
    <location>
        <begin position="20"/>
        <end position="428"/>
    </location>
</feature>
<dbReference type="RefSeq" id="XP_003748401.1">
    <property type="nucleotide sequence ID" value="XM_003748353.1"/>
</dbReference>
<dbReference type="InterPro" id="IPR036734">
    <property type="entry name" value="Neur_chan_lig-bd_sf"/>
</dbReference>
<feature type="transmembrane region" description="Helical" evidence="5">
    <location>
        <begin position="406"/>
        <end position="426"/>
    </location>
</feature>
<dbReference type="GeneID" id="100900852"/>
<evidence type="ECO:0000256" key="1">
    <source>
        <dbReference type="ARBA" id="ARBA00004141"/>
    </source>
</evidence>
<keyword evidence="4 5" id="KW-0472">Membrane</keyword>
<feature type="domain" description="Neurotransmitter-gated ion-channel transmembrane" evidence="8">
    <location>
        <begin position="243"/>
        <end position="354"/>
    </location>
</feature>
<dbReference type="PROSITE" id="PS00236">
    <property type="entry name" value="NEUROTR_ION_CHANNEL"/>
    <property type="match status" value="1"/>
</dbReference>
<evidence type="ECO:0000256" key="5">
    <source>
        <dbReference type="SAM" id="Phobius"/>
    </source>
</evidence>
<organism evidence="9 10">
    <name type="scientific">Galendromus occidentalis</name>
    <name type="common">western predatory mite</name>
    <dbReference type="NCBI Taxonomy" id="34638"/>
    <lineage>
        <taxon>Eukaryota</taxon>
        <taxon>Metazoa</taxon>
        <taxon>Ecdysozoa</taxon>
        <taxon>Arthropoda</taxon>
        <taxon>Chelicerata</taxon>
        <taxon>Arachnida</taxon>
        <taxon>Acari</taxon>
        <taxon>Parasitiformes</taxon>
        <taxon>Mesostigmata</taxon>
        <taxon>Gamasina</taxon>
        <taxon>Phytoseioidea</taxon>
        <taxon>Phytoseiidae</taxon>
        <taxon>Typhlodrominae</taxon>
        <taxon>Galendromus</taxon>
    </lineage>
</organism>
<comment type="subcellular location">
    <subcellularLocation>
        <location evidence="1">Membrane</location>
        <topology evidence="1">Multi-pass membrane protein</topology>
    </subcellularLocation>
</comment>
<evidence type="ECO:0000256" key="2">
    <source>
        <dbReference type="ARBA" id="ARBA00022692"/>
    </source>
</evidence>
<gene>
    <name evidence="10" type="primary">LOC100900852</name>
</gene>
<feature type="transmembrane region" description="Helical" evidence="5">
    <location>
        <begin position="269"/>
        <end position="289"/>
    </location>
</feature>
<dbReference type="Pfam" id="PF02931">
    <property type="entry name" value="Neur_chan_LBD"/>
    <property type="match status" value="1"/>
</dbReference>
<dbReference type="AlphaFoldDB" id="A0AAJ6QYY5"/>
<feature type="transmembrane region" description="Helical" evidence="5">
    <location>
        <begin position="243"/>
        <end position="262"/>
    </location>
</feature>
<evidence type="ECO:0000313" key="9">
    <source>
        <dbReference type="Proteomes" id="UP000694867"/>
    </source>
</evidence>
<dbReference type="SUPFAM" id="SSF90112">
    <property type="entry name" value="Neurotransmitter-gated ion-channel transmembrane pore"/>
    <property type="match status" value="1"/>
</dbReference>
<dbReference type="InterPro" id="IPR036719">
    <property type="entry name" value="Neuro-gated_channel_TM_sf"/>
</dbReference>
<dbReference type="PANTHER" id="PTHR18945">
    <property type="entry name" value="NEUROTRANSMITTER GATED ION CHANNEL"/>
    <property type="match status" value="1"/>
</dbReference>
<keyword evidence="9" id="KW-1185">Reference proteome</keyword>
<evidence type="ECO:0000256" key="3">
    <source>
        <dbReference type="ARBA" id="ARBA00022989"/>
    </source>
</evidence>
<feature type="signal peptide" evidence="6">
    <location>
        <begin position="1"/>
        <end position="19"/>
    </location>
</feature>
<dbReference type="InterPro" id="IPR006029">
    <property type="entry name" value="Neurotrans-gated_channel_TM"/>
</dbReference>
<keyword evidence="6" id="KW-0732">Signal</keyword>
<feature type="domain" description="Neurotransmitter-gated ion-channel ligand-binding" evidence="7">
    <location>
        <begin position="20"/>
        <end position="201"/>
    </location>
</feature>
<accession>A0AAJ6QYY5</accession>
<dbReference type="Gene3D" id="1.20.58.390">
    <property type="entry name" value="Neurotransmitter-gated ion-channel transmembrane domain"/>
    <property type="match status" value="1"/>
</dbReference>
<evidence type="ECO:0000256" key="4">
    <source>
        <dbReference type="ARBA" id="ARBA00023136"/>
    </source>
</evidence>
<dbReference type="SUPFAM" id="SSF63712">
    <property type="entry name" value="Nicotinic receptor ligand binding domain-like"/>
    <property type="match status" value="1"/>
</dbReference>
<feature type="transmembrane region" description="Helical" evidence="5">
    <location>
        <begin position="301"/>
        <end position="320"/>
    </location>
</feature>
<keyword evidence="2 5" id="KW-0812">Transmembrane</keyword>
<dbReference type="KEGG" id="goe:100900852"/>
<proteinExistence type="predicted"/>
<reference evidence="10" key="1">
    <citation type="submission" date="2025-08" db="UniProtKB">
        <authorList>
            <consortium name="RefSeq"/>
        </authorList>
    </citation>
    <scope>IDENTIFICATION</scope>
</reference>
<dbReference type="InterPro" id="IPR018000">
    <property type="entry name" value="Neurotransmitter_ion_chnl_CS"/>
</dbReference>
<dbReference type="GO" id="GO:0016020">
    <property type="term" value="C:membrane"/>
    <property type="evidence" value="ECO:0007669"/>
    <property type="project" value="UniProtKB-SubCell"/>
</dbReference>
<dbReference type="Gene3D" id="2.70.170.10">
    <property type="entry name" value="Neurotransmitter-gated ion-channel ligand-binding domain"/>
    <property type="match status" value="1"/>
</dbReference>
<name>A0AAJ6QYY5_9ACAR</name>
<evidence type="ECO:0000259" key="8">
    <source>
        <dbReference type="Pfam" id="PF02932"/>
    </source>
</evidence>
<dbReference type="Proteomes" id="UP000694867">
    <property type="component" value="Unplaced"/>
</dbReference>
<sequence>MSFLSAPVIFAALYGSSDCENPMHYTKPLPVDVSIFVITLGEPDLLQMEFTLDLIALSSWSADIRVCEDVNKTSRIHDNVGNILGYYEDLWLPGLTFRQAASTRMPSKTNPPFGVELQVLPEEDVCRFTEKRRVSIVVRCDMDLHWFPLDVQYCPVDFHSFTYPARLLTVAWGTNLNKNYLPSDRAFRVNPHIQSLQYDVVYTADRNNNLPWYWNLLTPEEPDDGVRFTVIFHRRFTYQFITTYVPCTAVTIAALSALFISVEMTVERINLAAITLVSLYSQIARYRASLPSTPFLTVCDVYLYASLISVVSTILVCALVKRFHKEDLKLEKYLRERTMARAKHSPRSLRRRRRRNSYLIEDLRRTPSLTDADVALEGLLSRSSSCLSLSQNLQRNERFNKHCRRLMISLYMIFLAVYFMYIFAYGPK</sequence>
<dbReference type="InterPro" id="IPR006202">
    <property type="entry name" value="Neur_chan_lig-bd"/>
</dbReference>